<dbReference type="EMBL" id="MEZY01000044">
    <property type="protein sequence ID" value="OGD62731.1"/>
    <property type="molecule type" value="Genomic_DNA"/>
</dbReference>
<keyword evidence="2" id="KW-0949">S-adenosyl-L-methionine</keyword>
<dbReference type="GO" id="GO:0051536">
    <property type="term" value="F:iron-sulfur cluster binding"/>
    <property type="evidence" value="ECO:0007669"/>
    <property type="project" value="UniProtKB-KW"/>
</dbReference>
<organism evidence="6 7">
    <name type="scientific">Candidatus Berkelbacteria bacterium RIFOXYA2_FULL_43_10</name>
    <dbReference type="NCBI Taxonomy" id="1797472"/>
    <lineage>
        <taxon>Bacteria</taxon>
        <taxon>Candidatus Berkelbacteria</taxon>
    </lineage>
</organism>
<comment type="cofactor">
    <cofactor evidence="1">
        <name>[4Fe-4S] cluster</name>
        <dbReference type="ChEBI" id="CHEBI:49883"/>
    </cofactor>
</comment>
<evidence type="ECO:0000256" key="1">
    <source>
        <dbReference type="ARBA" id="ARBA00001966"/>
    </source>
</evidence>
<dbReference type="SUPFAM" id="SSF102114">
    <property type="entry name" value="Radical SAM enzymes"/>
    <property type="match status" value="1"/>
</dbReference>
<reference evidence="6 7" key="1">
    <citation type="journal article" date="2016" name="Nat. Commun.">
        <title>Thousands of microbial genomes shed light on interconnected biogeochemical processes in an aquifer system.</title>
        <authorList>
            <person name="Anantharaman K."/>
            <person name="Brown C.T."/>
            <person name="Hug L.A."/>
            <person name="Sharon I."/>
            <person name="Castelle C.J."/>
            <person name="Probst A.J."/>
            <person name="Thomas B.C."/>
            <person name="Singh A."/>
            <person name="Wilkins M.J."/>
            <person name="Karaoz U."/>
            <person name="Brodie E.L."/>
            <person name="Williams K.H."/>
            <person name="Hubbard S.S."/>
            <person name="Banfield J.F."/>
        </authorList>
    </citation>
    <scope>NUCLEOTIDE SEQUENCE [LARGE SCALE GENOMIC DNA]</scope>
</reference>
<dbReference type="Proteomes" id="UP000178583">
    <property type="component" value="Unassembled WGS sequence"/>
</dbReference>
<keyword evidence="3" id="KW-0479">Metal-binding</keyword>
<evidence type="ECO:0000256" key="2">
    <source>
        <dbReference type="ARBA" id="ARBA00022691"/>
    </source>
</evidence>
<evidence type="ECO:0000256" key="3">
    <source>
        <dbReference type="ARBA" id="ARBA00022723"/>
    </source>
</evidence>
<accession>A0A1F5E5Y0</accession>
<evidence type="ECO:0000313" key="6">
    <source>
        <dbReference type="EMBL" id="OGD62731.1"/>
    </source>
</evidence>
<evidence type="ECO:0000313" key="7">
    <source>
        <dbReference type="Proteomes" id="UP000178583"/>
    </source>
</evidence>
<sequence>MSIPVAEAFIRRASVLGYEAVYFDDDTLTRDRDHVLALSRICRQNDMVFGGHTRPDCEDPGLIRQMADDGCRYMFSGLESRVPAILLAAHKTDEPAGYIEAYRLSFAVKKEVGISDSAFMIHGMPRLEASAAGREYNPDTLEDSKCSIEFAIWELDPNYLSMNVLRFLPGTPFSASPLFESMRPVVGPLHGGYFDRKWCEANGVENPCGTHLMLRAYEGRLSPVPVHMTPQRCYDILTFTIEEVNRKNRLPGRNQTRIVVDPWFEQHFMDVVVQVGRVVHQLAPFDVIDRASRKV</sequence>
<proteinExistence type="predicted"/>
<dbReference type="PANTHER" id="PTHR43409">
    <property type="entry name" value="ANAEROBIC MAGNESIUM-PROTOPORPHYRIN IX MONOMETHYL ESTER CYCLASE-RELATED"/>
    <property type="match status" value="1"/>
</dbReference>
<comment type="caution">
    <text evidence="6">The sequence shown here is derived from an EMBL/GenBank/DDBJ whole genome shotgun (WGS) entry which is preliminary data.</text>
</comment>
<evidence type="ECO:0000256" key="4">
    <source>
        <dbReference type="ARBA" id="ARBA00023004"/>
    </source>
</evidence>
<name>A0A1F5E5Y0_9BACT</name>
<gene>
    <name evidence="6" type="ORF">A2215_02340</name>
</gene>
<keyword evidence="5" id="KW-0411">Iron-sulfur</keyword>
<dbReference type="InterPro" id="IPR051198">
    <property type="entry name" value="BchE-like"/>
</dbReference>
<dbReference type="AlphaFoldDB" id="A0A1F5E5Y0"/>
<dbReference type="GO" id="GO:0046872">
    <property type="term" value="F:metal ion binding"/>
    <property type="evidence" value="ECO:0007669"/>
    <property type="project" value="UniProtKB-KW"/>
</dbReference>
<dbReference type="STRING" id="1797472.A2215_02340"/>
<dbReference type="InterPro" id="IPR058240">
    <property type="entry name" value="rSAM_sf"/>
</dbReference>
<protein>
    <submittedName>
        <fullName evidence="6">Uncharacterized protein</fullName>
    </submittedName>
</protein>
<dbReference type="PANTHER" id="PTHR43409:SF7">
    <property type="entry name" value="BLL1977 PROTEIN"/>
    <property type="match status" value="1"/>
</dbReference>
<keyword evidence="4" id="KW-0408">Iron</keyword>
<dbReference type="GO" id="GO:0005829">
    <property type="term" value="C:cytosol"/>
    <property type="evidence" value="ECO:0007669"/>
    <property type="project" value="TreeGrafter"/>
</dbReference>
<evidence type="ECO:0000256" key="5">
    <source>
        <dbReference type="ARBA" id="ARBA00023014"/>
    </source>
</evidence>